<evidence type="ECO:0000313" key="2">
    <source>
        <dbReference type="EMBL" id="QNN42279.1"/>
    </source>
</evidence>
<protein>
    <recommendedName>
        <fullName evidence="1">Quercetin 2,3-dioxygenase C-terminal cupin domain-containing protein</fullName>
    </recommendedName>
</protein>
<name>A0A7G9QG04_9SPHI</name>
<gene>
    <name evidence="2" type="ORF">H9L23_24890</name>
</gene>
<dbReference type="InterPro" id="IPR012093">
    <property type="entry name" value="Pirin"/>
</dbReference>
<dbReference type="InterPro" id="IPR011051">
    <property type="entry name" value="RmlC_Cupin_sf"/>
</dbReference>
<dbReference type="InterPro" id="IPR014710">
    <property type="entry name" value="RmlC-like_jellyroll"/>
</dbReference>
<sequence>MELTPGKIFLADQRGLTETSVLRRYSTFNFEKYYNEHKEPFGDLFLCNDESIAGGKITFFLCKEDSLQILMPITGGIDIVANGKEFALETGQVQVLNMGKGEVLEISNPYQNDVINYIQFGIKTDMFLMRASEMLFNFDFEKNQNQLVEIISNPKLPFKLSAGIFAAREEVIYKMQNPNHQFYTFIVDGAFEIEGRLMHARDGLALWDIEQVELEALSNNAIVVVLEFGF</sequence>
<reference evidence="2 3" key="1">
    <citation type="submission" date="2020-08" db="EMBL/GenBank/DDBJ databases">
        <title>Genome sequence of Pedobacter roseus KACC 11594T.</title>
        <authorList>
            <person name="Hyun D.-W."/>
            <person name="Bae J.-W."/>
        </authorList>
    </citation>
    <scope>NUCLEOTIDE SEQUENCE [LARGE SCALE GENOMIC DNA]</scope>
    <source>
        <strain evidence="2 3">KACC 11594</strain>
    </source>
</reference>
<organism evidence="2 3">
    <name type="scientific">Pedobacter roseus</name>
    <dbReference type="NCBI Taxonomy" id="336820"/>
    <lineage>
        <taxon>Bacteria</taxon>
        <taxon>Pseudomonadati</taxon>
        <taxon>Bacteroidota</taxon>
        <taxon>Sphingobacteriia</taxon>
        <taxon>Sphingobacteriales</taxon>
        <taxon>Sphingobacteriaceae</taxon>
        <taxon>Pedobacter</taxon>
    </lineage>
</organism>
<evidence type="ECO:0000259" key="1">
    <source>
        <dbReference type="Pfam" id="PF17954"/>
    </source>
</evidence>
<dbReference type="Pfam" id="PF17954">
    <property type="entry name" value="Pirin_C_2"/>
    <property type="match status" value="1"/>
</dbReference>
<dbReference type="PANTHER" id="PTHR43212">
    <property type="entry name" value="QUERCETIN 2,3-DIOXYGENASE"/>
    <property type="match status" value="1"/>
</dbReference>
<dbReference type="Proteomes" id="UP000515806">
    <property type="component" value="Chromosome"/>
</dbReference>
<dbReference type="EMBL" id="CP060723">
    <property type="protein sequence ID" value="QNN42279.1"/>
    <property type="molecule type" value="Genomic_DNA"/>
</dbReference>
<dbReference type="InterPro" id="IPR041602">
    <property type="entry name" value="Quercetinase_C"/>
</dbReference>
<dbReference type="PANTHER" id="PTHR43212:SF3">
    <property type="entry name" value="QUERCETIN 2,3-DIOXYGENASE"/>
    <property type="match status" value="1"/>
</dbReference>
<dbReference type="RefSeq" id="WP_187592813.1">
    <property type="nucleotide sequence ID" value="NZ_CP060723.1"/>
</dbReference>
<feature type="domain" description="Quercetin 2,3-dioxygenase C-terminal cupin" evidence="1">
    <location>
        <begin position="159"/>
        <end position="223"/>
    </location>
</feature>
<dbReference type="KEGG" id="proe:H9L23_24890"/>
<keyword evidence="3" id="KW-1185">Reference proteome</keyword>
<dbReference type="Gene3D" id="2.60.120.10">
    <property type="entry name" value="Jelly Rolls"/>
    <property type="match status" value="2"/>
</dbReference>
<dbReference type="AlphaFoldDB" id="A0A7G9QG04"/>
<evidence type="ECO:0000313" key="3">
    <source>
        <dbReference type="Proteomes" id="UP000515806"/>
    </source>
</evidence>
<proteinExistence type="predicted"/>
<accession>A0A7G9QG04</accession>
<dbReference type="SUPFAM" id="SSF51182">
    <property type="entry name" value="RmlC-like cupins"/>
    <property type="match status" value="1"/>
</dbReference>